<feature type="domain" description="FAD-binding PCMH-type" evidence="7">
    <location>
        <begin position="38"/>
        <end position="208"/>
    </location>
</feature>
<dbReference type="Pfam" id="PF01565">
    <property type="entry name" value="FAD_binding_4"/>
    <property type="match status" value="1"/>
</dbReference>
<dbReference type="InterPro" id="IPR012951">
    <property type="entry name" value="BBE"/>
</dbReference>
<protein>
    <recommendedName>
        <fullName evidence="7">FAD-binding PCMH-type domain-containing protein</fullName>
    </recommendedName>
</protein>
<dbReference type="GO" id="GO:0016491">
    <property type="term" value="F:oxidoreductase activity"/>
    <property type="evidence" value="ECO:0007669"/>
    <property type="project" value="UniProtKB-KW"/>
</dbReference>
<gene>
    <name evidence="8" type="ORF">AVDCRST_MAG52-2950</name>
</gene>
<dbReference type="Gene3D" id="3.40.462.20">
    <property type="match status" value="1"/>
</dbReference>
<dbReference type="Gene3D" id="3.30.43.10">
    <property type="entry name" value="Uridine Diphospho-n-acetylenolpyruvylglucosamine Reductase, domain 2"/>
    <property type="match status" value="1"/>
</dbReference>
<dbReference type="InterPro" id="IPR016169">
    <property type="entry name" value="FAD-bd_PCMH_sub2"/>
</dbReference>
<dbReference type="Gene3D" id="3.30.465.10">
    <property type="match status" value="1"/>
</dbReference>
<dbReference type="InterPro" id="IPR036318">
    <property type="entry name" value="FAD-bd_PCMH-like_sf"/>
</dbReference>
<evidence type="ECO:0000259" key="7">
    <source>
        <dbReference type="PROSITE" id="PS51387"/>
    </source>
</evidence>
<dbReference type="PANTHER" id="PTHR42973:SF39">
    <property type="entry name" value="FAD-BINDING PCMH-TYPE DOMAIN-CONTAINING PROTEIN"/>
    <property type="match status" value="1"/>
</dbReference>
<dbReference type="GO" id="GO:0071949">
    <property type="term" value="F:FAD binding"/>
    <property type="evidence" value="ECO:0007669"/>
    <property type="project" value="InterPro"/>
</dbReference>
<dbReference type="InterPro" id="IPR016167">
    <property type="entry name" value="FAD-bd_PCMH_sub1"/>
</dbReference>
<comment type="similarity">
    <text evidence="2">Belongs to the oxygen-dependent FAD-linked oxidoreductase family.</text>
</comment>
<evidence type="ECO:0000256" key="2">
    <source>
        <dbReference type="ARBA" id="ARBA00005466"/>
    </source>
</evidence>
<dbReference type="Pfam" id="PF08031">
    <property type="entry name" value="BBE"/>
    <property type="match status" value="1"/>
</dbReference>
<dbReference type="EMBL" id="CADCTN010000204">
    <property type="protein sequence ID" value="CAA9266937.1"/>
    <property type="molecule type" value="Genomic_DNA"/>
</dbReference>
<name>A0A6J4J0D1_9ACTN</name>
<sequence length="487" mass="52399">MNDSGSALHDLDSNLRGSLLLPGEPAYAVRSKLASARNQRHPLAIAQCTGVADVVNTIQFARGQGIDFTVLAGGHELDGWGLQDGVLALDLTPMNGVLVDPRGRRGVVQAGSRLGIMDRETAVHGLAVTGGTVSDTGVAGLTLGGGIGWLVRRHGATLDNVTAIDAVTVEGDLVRASAEDNPDLFWAMRGGGGNFAVATSFELDLHPMSPTILAGSVIHSAADAPAFLRHYREFMLDAPDDVGGMAILLRANGPDVPADRHGELICVTILVYTGDLHEGERVLAPLRSAITPLSDTVRPQLYTTLQQVFEGPLLSQEDRRTYQKSGFLPEMSDAYLDEAMDLMKASPVPRAGERDGTLITISAMGGAFLRVGEESTAMPRGGANFYWEAIASHARVEEDEIWTGYVRDQMAPRLRAHSGPRAYLNHNSLDDDAAEFIPWAYGADKFARLQKIKSQWDPHNLLRYNKNIPPEGQARPLPEASGQTWSS</sequence>
<dbReference type="SUPFAM" id="SSF56176">
    <property type="entry name" value="FAD-binding/transporter-associated domain-like"/>
    <property type="match status" value="1"/>
</dbReference>
<dbReference type="InterPro" id="IPR006094">
    <property type="entry name" value="Oxid_FAD_bind_N"/>
</dbReference>
<proteinExistence type="inferred from homology"/>
<keyword evidence="4" id="KW-0274">FAD</keyword>
<dbReference type="InterPro" id="IPR016164">
    <property type="entry name" value="FAD-linked_Oxase-like_C"/>
</dbReference>
<evidence type="ECO:0000256" key="3">
    <source>
        <dbReference type="ARBA" id="ARBA00022630"/>
    </source>
</evidence>
<dbReference type="InterPro" id="IPR050416">
    <property type="entry name" value="FAD-linked_Oxidoreductase"/>
</dbReference>
<keyword evidence="5" id="KW-0560">Oxidoreductase</keyword>
<evidence type="ECO:0000256" key="4">
    <source>
        <dbReference type="ARBA" id="ARBA00022827"/>
    </source>
</evidence>
<keyword evidence="3" id="KW-0285">Flavoprotein</keyword>
<dbReference type="SUPFAM" id="SSF55103">
    <property type="entry name" value="FAD-linked oxidases, C-terminal domain"/>
    <property type="match status" value="1"/>
</dbReference>
<evidence type="ECO:0000256" key="1">
    <source>
        <dbReference type="ARBA" id="ARBA00001974"/>
    </source>
</evidence>
<evidence type="ECO:0000256" key="5">
    <source>
        <dbReference type="ARBA" id="ARBA00023002"/>
    </source>
</evidence>
<dbReference type="AlphaFoldDB" id="A0A6J4J0D1"/>
<reference evidence="8" key="1">
    <citation type="submission" date="2020-02" db="EMBL/GenBank/DDBJ databases">
        <authorList>
            <person name="Meier V. D."/>
        </authorList>
    </citation>
    <scope>NUCLEOTIDE SEQUENCE</scope>
    <source>
        <strain evidence="8">AVDCRST_MAG52</strain>
    </source>
</reference>
<organism evidence="8">
    <name type="scientific">uncultured Blastococcus sp</name>
    <dbReference type="NCBI Taxonomy" id="217144"/>
    <lineage>
        <taxon>Bacteria</taxon>
        <taxon>Bacillati</taxon>
        <taxon>Actinomycetota</taxon>
        <taxon>Actinomycetes</taxon>
        <taxon>Geodermatophilales</taxon>
        <taxon>Geodermatophilaceae</taxon>
        <taxon>Blastococcus</taxon>
        <taxon>environmental samples</taxon>
    </lineage>
</organism>
<feature type="region of interest" description="Disordered" evidence="6">
    <location>
        <begin position="463"/>
        <end position="487"/>
    </location>
</feature>
<dbReference type="PROSITE" id="PS51387">
    <property type="entry name" value="FAD_PCMH"/>
    <property type="match status" value="1"/>
</dbReference>
<comment type="cofactor">
    <cofactor evidence="1">
        <name>FAD</name>
        <dbReference type="ChEBI" id="CHEBI:57692"/>
    </cofactor>
</comment>
<dbReference type="PANTHER" id="PTHR42973">
    <property type="entry name" value="BINDING OXIDOREDUCTASE, PUTATIVE (AFU_ORTHOLOGUE AFUA_1G17690)-RELATED"/>
    <property type="match status" value="1"/>
</dbReference>
<accession>A0A6J4J0D1</accession>
<evidence type="ECO:0000256" key="6">
    <source>
        <dbReference type="SAM" id="MobiDB-lite"/>
    </source>
</evidence>
<evidence type="ECO:0000313" key="8">
    <source>
        <dbReference type="EMBL" id="CAA9266937.1"/>
    </source>
</evidence>
<dbReference type="InterPro" id="IPR016166">
    <property type="entry name" value="FAD-bd_PCMH"/>
</dbReference>